<dbReference type="Proteomes" id="UP000821845">
    <property type="component" value="Chromosome 6"/>
</dbReference>
<evidence type="ECO:0000313" key="1">
    <source>
        <dbReference type="EMBL" id="KAH6929196.1"/>
    </source>
</evidence>
<gene>
    <name evidence="1" type="ORF">HPB50_024106</name>
</gene>
<sequence length="349" mass="38582">MDAAAFYGTADFTNHARQRIRLDDESAERMLTRIADGNTSDIDLSDDDEEEMRPSQHAAATDTDGGAGPSGAAQNLLPSQDQDDQHEVVGQQKRPLLWVTSEFEPPDTTFCPEARDVSAMREPCEYFFKYFTDELFQEIARCTNIYALQTSGGELGTTPEEIKTFFGMLMIMGILKFPRIRMYWSAATQIPNVSQAMSVNRFFRLRSALHATEPDPGHTGTDKFWKAPASVSNVHGGPASPFHQERARSALKRDGLFKPGSRESRARRGSPSVRHSLRRRPCGGGTISHASAAPSPVFSAFRAAKQTSAHTAFAKSGRPVVIRGGTAPRLPRRRYTPTATLAARSRDRY</sequence>
<protein>
    <submittedName>
        <fullName evidence="1">Uncharacterized protein</fullName>
    </submittedName>
</protein>
<proteinExistence type="predicted"/>
<accession>A0ACB7S5H0</accession>
<reference evidence="1" key="1">
    <citation type="submission" date="2020-05" db="EMBL/GenBank/DDBJ databases">
        <title>Large-scale comparative analyses of tick genomes elucidate their genetic diversity and vector capacities.</title>
        <authorList>
            <person name="Jia N."/>
            <person name="Wang J."/>
            <person name="Shi W."/>
            <person name="Du L."/>
            <person name="Sun Y."/>
            <person name="Zhan W."/>
            <person name="Jiang J."/>
            <person name="Wang Q."/>
            <person name="Zhang B."/>
            <person name="Ji P."/>
            <person name="Sakyi L.B."/>
            <person name="Cui X."/>
            <person name="Yuan T."/>
            <person name="Jiang B."/>
            <person name="Yang W."/>
            <person name="Lam T.T.-Y."/>
            <person name="Chang Q."/>
            <person name="Ding S."/>
            <person name="Wang X."/>
            <person name="Zhu J."/>
            <person name="Ruan X."/>
            <person name="Zhao L."/>
            <person name="Wei J."/>
            <person name="Que T."/>
            <person name="Du C."/>
            <person name="Cheng J."/>
            <person name="Dai P."/>
            <person name="Han X."/>
            <person name="Huang E."/>
            <person name="Gao Y."/>
            <person name="Liu J."/>
            <person name="Shao H."/>
            <person name="Ye R."/>
            <person name="Li L."/>
            <person name="Wei W."/>
            <person name="Wang X."/>
            <person name="Wang C."/>
            <person name="Yang T."/>
            <person name="Huo Q."/>
            <person name="Li W."/>
            <person name="Guo W."/>
            <person name="Chen H."/>
            <person name="Zhou L."/>
            <person name="Ni X."/>
            <person name="Tian J."/>
            <person name="Zhou Y."/>
            <person name="Sheng Y."/>
            <person name="Liu T."/>
            <person name="Pan Y."/>
            <person name="Xia L."/>
            <person name="Li J."/>
            <person name="Zhao F."/>
            <person name="Cao W."/>
        </authorList>
    </citation>
    <scope>NUCLEOTIDE SEQUENCE</scope>
    <source>
        <strain evidence="1">Hyas-2018</strain>
    </source>
</reference>
<evidence type="ECO:0000313" key="2">
    <source>
        <dbReference type="Proteomes" id="UP000821845"/>
    </source>
</evidence>
<dbReference type="EMBL" id="CM023486">
    <property type="protein sequence ID" value="KAH6929196.1"/>
    <property type="molecule type" value="Genomic_DNA"/>
</dbReference>
<name>A0ACB7S5H0_HYAAI</name>
<comment type="caution">
    <text evidence="1">The sequence shown here is derived from an EMBL/GenBank/DDBJ whole genome shotgun (WGS) entry which is preliminary data.</text>
</comment>
<keyword evidence="2" id="KW-1185">Reference proteome</keyword>
<organism evidence="1 2">
    <name type="scientific">Hyalomma asiaticum</name>
    <name type="common">Tick</name>
    <dbReference type="NCBI Taxonomy" id="266040"/>
    <lineage>
        <taxon>Eukaryota</taxon>
        <taxon>Metazoa</taxon>
        <taxon>Ecdysozoa</taxon>
        <taxon>Arthropoda</taxon>
        <taxon>Chelicerata</taxon>
        <taxon>Arachnida</taxon>
        <taxon>Acari</taxon>
        <taxon>Parasitiformes</taxon>
        <taxon>Ixodida</taxon>
        <taxon>Ixodoidea</taxon>
        <taxon>Ixodidae</taxon>
        <taxon>Hyalomminae</taxon>
        <taxon>Hyalomma</taxon>
    </lineage>
</organism>